<accession>A0ABS8EQD7</accession>
<dbReference type="Proteomes" id="UP000778797">
    <property type="component" value="Unassembled WGS sequence"/>
</dbReference>
<evidence type="ECO:0000313" key="2">
    <source>
        <dbReference type="Proteomes" id="UP000778797"/>
    </source>
</evidence>
<protein>
    <recommendedName>
        <fullName evidence="3">TonB-dependent receptor plug domain-containing protein</fullName>
    </recommendedName>
</protein>
<reference evidence="1" key="2">
    <citation type="submission" date="2021-10" db="EMBL/GenBank/DDBJ databases">
        <title>Genome of Winogradskyella sp. E313.</title>
        <authorList>
            <person name="Zhou Y."/>
        </authorList>
    </citation>
    <scope>NUCLEOTIDE SEQUENCE</scope>
    <source>
        <strain evidence="1">E313</strain>
    </source>
</reference>
<dbReference type="Gene3D" id="2.60.40.1930">
    <property type="match status" value="1"/>
</dbReference>
<dbReference type="EMBL" id="JAFMPT010000023">
    <property type="protein sequence ID" value="MCC1485454.1"/>
    <property type="molecule type" value="Genomic_DNA"/>
</dbReference>
<gene>
    <name evidence="1" type="ORF">J1C55_12685</name>
</gene>
<evidence type="ECO:0008006" key="3">
    <source>
        <dbReference type="Google" id="ProtNLM"/>
    </source>
</evidence>
<dbReference type="RefSeq" id="WP_227477946.1">
    <property type="nucleotide sequence ID" value="NZ_JAFMPT010000023.1"/>
</dbReference>
<keyword evidence="2" id="KW-1185">Reference proteome</keyword>
<organism evidence="1 2">
    <name type="scientific">Winogradskyella immobilis</name>
    <dbReference type="NCBI Taxonomy" id="2816852"/>
    <lineage>
        <taxon>Bacteria</taxon>
        <taxon>Pseudomonadati</taxon>
        <taxon>Bacteroidota</taxon>
        <taxon>Flavobacteriia</taxon>
        <taxon>Flavobacteriales</taxon>
        <taxon>Flavobacteriaceae</taxon>
        <taxon>Winogradskyella</taxon>
    </lineage>
</organism>
<sequence>MYRFLKPLSKTFFCFVIVSLFFNISLFAQEESTIVDHLEEYAAAPREVVYAHLNKSIYIEGEMLGFTAYVFDKFTKERSEMTTNLYCTISDKDGKIIKKQMVFVKDGIVSNVFNIDEAFTDGTYTFKAYTNWMFNFKEQNHFQQTFSVLDADNENEIKISKDNTMDVQLLGEGGHLLYGTLNSAGIIVKNKSGYGLPKAKGKIIDENDTVITEFTLNNFGIAKVLFTPESGKRYYTVITHNQIDTKKEIKDIKSSGFVMALTNIRENLVLSFKTNENSLNNIKNKSFNVALHNGDELKLIPLKFNTTEERMILPKTELFNGINIFTVFDENNQPILERLFFSPTSTEENLKLDYVSTTKENDSLLVTLKLNNTTPETFQNISVSVLPSETNSYTHQHNISSQLYLQPYVRGAIENAGYYFKNTNRKTQYELDLLLITQGWSSYDWTTIFNFEDNFNFPFERGIDVVTTVNNKKTQGTYLVYPLKNNSTQVFELKGNENVFTQKRVIPTEGEKFRVGQIKANSKQGKPGVYPQFYPSVFPTFQSSYDYLNSSGAEFSEDIKTPTAEDSWDKRIEKLDEVVVAVNRKQERLEALTRKANGESVREITDSEKIRGTTLAQIINELGFFAQYDFVNAQFTIINPRVQRGPSVPVLFLDDALITDPNILRDIPVETIEFIESSRLSSSRYGFRGFAGFIKIYTGTSFYYRNDGAEKTTSVFDFPLTFNSPKTFYTPTYQFYDTKFFKAYGTIGWYPNLKTDPNGIVSFKILDTKANTVNLYIEGVVNDNDLISEIKTINPNTGD</sequence>
<reference evidence="1" key="1">
    <citation type="submission" date="2021-03" db="EMBL/GenBank/DDBJ databases">
        <authorList>
            <person name="Ping X."/>
        </authorList>
    </citation>
    <scope>NUCLEOTIDE SEQUENCE</scope>
    <source>
        <strain evidence="1">E313</strain>
    </source>
</reference>
<evidence type="ECO:0000313" key="1">
    <source>
        <dbReference type="EMBL" id="MCC1485454.1"/>
    </source>
</evidence>
<proteinExistence type="predicted"/>
<name>A0ABS8EQD7_9FLAO</name>
<comment type="caution">
    <text evidence="1">The sequence shown here is derived from an EMBL/GenBank/DDBJ whole genome shotgun (WGS) entry which is preliminary data.</text>
</comment>